<dbReference type="Pfam" id="PF13676">
    <property type="entry name" value="TIR_2"/>
    <property type="match status" value="1"/>
</dbReference>
<dbReference type="PROSITE" id="PS50104">
    <property type="entry name" value="TIR"/>
    <property type="match status" value="1"/>
</dbReference>
<keyword evidence="2" id="KW-0675">Receptor</keyword>
<dbReference type="EMBL" id="VUYU01000041">
    <property type="protein sequence ID" value="NHZ38150.1"/>
    <property type="molecule type" value="Genomic_DNA"/>
</dbReference>
<protein>
    <submittedName>
        <fullName evidence="2">Toll/interleukin-1 receptor domain-containing protein</fullName>
    </submittedName>
</protein>
<dbReference type="SUPFAM" id="SSF52200">
    <property type="entry name" value="Toll/Interleukin receptor TIR domain"/>
    <property type="match status" value="1"/>
</dbReference>
<accession>A0ABX0LU22</accession>
<evidence type="ECO:0000259" key="1">
    <source>
        <dbReference type="PROSITE" id="PS50104"/>
    </source>
</evidence>
<sequence>MHLRNGIQLVLQYPDGTGGGRCRGFLGLPITSSHYILLEPVASSTLATAYEIGEDLAREILALAPTVREVTPPCLGRNFGGCHALHEPDCKLCYVPVVDTVGAPHFVMPAWYGQVNAMAIPAVVPGTRQSMVPPELRPLNQIPAVVGNRAALHDLLRSVGVLSARPRIFISYLRSEASVLAEQLHTELGRKGFEVFLDRFSVSPGADFQKRLDEELIRMGTVLFIESKNSHKSRWIRHETDFALLHRLGTISLRLPDGKPSPLVTPDDRLDLDDRFFTKIGRLKKSALEKILLKIAAAQALSENMRMNYLTGTVSSSLAYAGFANQSFSSDQVIVARKGNGPEHVVRISGLPTELQDFHALDPYAPSGDSLVISPGRLMNWRSKDPIEWLGRRISVKLIDESEIAEFPRGLR</sequence>
<feature type="domain" description="TIR" evidence="1">
    <location>
        <begin position="164"/>
        <end position="299"/>
    </location>
</feature>
<proteinExistence type="predicted"/>
<reference evidence="2 3" key="1">
    <citation type="submission" date="2019-09" db="EMBL/GenBank/DDBJ databases">
        <title>Taxonomy of Antarctic Massilia spp.: description of Massilia rubra sp. nov., Massilia aquatica sp. nov., Massilia mucilaginosa sp. nov., Massilia frigida sp. nov. isolated from streams, lakes and regoliths.</title>
        <authorList>
            <person name="Holochova P."/>
            <person name="Sedlacek I."/>
            <person name="Kralova S."/>
            <person name="Maslanova I."/>
            <person name="Busse H.-J."/>
            <person name="Stankova E."/>
            <person name="Vrbovska V."/>
            <person name="Kovarovic V."/>
            <person name="Bartak M."/>
            <person name="Svec P."/>
            <person name="Pantucek R."/>
        </authorList>
    </citation>
    <scope>NUCLEOTIDE SEQUENCE [LARGE SCALE GENOMIC DNA]</scope>
    <source>
        <strain evidence="2 3">CCM 8692</strain>
    </source>
</reference>
<dbReference type="InterPro" id="IPR000157">
    <property type="entry name" value="TIR_dom"/>
</dbReference>
<evidence type="ECO:0000313" key="3">
    <source>
        <dbReference type="Proteomes" id="UP000785613"/>
    </source>
</evidence>
<gene>
    <name evidence="2" type="ORF">F0185_31860</name>
</gene>
<dbReference type="Gene3D" id="3.40.50.10140">
    <property type="entry name" value="Toll/interleukin-1 receptor homology (TIR) domain"/>
    <property type="match status" value="1"/>
</dbReference>
<comment type="caution">
    <text evidence="2">The sequence shown here is derived from an EMBL/GenBank/DDBJ whole genome shotgun (WGS) entry which is preliminary data.</text>
</comment>
<dbReference type="Proteomes" id="UP000785613">
    <property type="component" value="Unassembled WGS sequence"/>
</dbReference>
<keyword evidence="3" id="KW-1185">Reference proteome</keyword>
<dbReference type="InterPro" id="IPR035897">
    <property type="entry name" value="Toll_tir_struct_dom_sf"/>
</dbReference>
<name>A0ABX0LU22_9BURK</name>
<organism evidence="2 3">
    <name type="scientific">Massilia rubra</name>
    <dbReference type="NCBI Taxonomy" id="2607910"/>
    <lineage>
        <taxon>Bacteria</taxon>
        <taxon>Pseudomonadati</taxon>
        <taxon>Pseudomonadota</taxon>
        <taxon>Betaproteobacteria</taxon>
        <taxon>Burkholderiales</taxon>
        <taxon>Oxalobacteraceae</taxon>
        <taxon>Telluria group</taxon>
        <taxon>Massilia</taxon>
    </lineage>
</organism>
<evidence type="ECO:0000313" key="2">
    <source>
        <dbReference type="EMBL" id="NHZ38150.1"/>
    </source>
</evidence>